<dbReference type="InterPro" id="IPR005467">
    <property type="entry name" value="His_kinase_dom"/>
</dbReference>
<organism evidence="16 17">
    <name type="scientific">SAR324 cluster bacterium</name>
    <dbReference type="NCBI Taxonomy" id="2024889"/>
    <lineage>
        <taxon>Bacteria</taxon>
        <taxon>Deltaproteobacteria</taxon>
        <taxon>SAR324 cluster</taxon>
    </lineage>
</organism>
<evidence type="ECO:0000259" key="15">
    <source>
        <dbReference type="PROSITE" id="PS50894"/>
    </source>
</evidence>
<evidence type="ECO:0000259" key="13">
    <source>
        <dbReference type="PROSITE" id="PS50109"/>
    </source>
</evidence>
<dbReference type="SUPFAM" id="SSF50341">
    <property type="entry name" value="CheW-like"/>
    <property type="match status" value="1"/>
</dbReference>
<feature type="domain" description="Histidine kinase" evidence="13">
    <location>
        <begin position="461"/>
        <end position="711"/>
    </location>
</feature>
<dbReference type="Gene3D" id="1.10.287.560">
    <property type="entry name" value="Histidine kinase CheA-like, homodimeric domain"/>
    <property type="match status" value="1"/>
</dbReference>
<reference evidence="17" key="1">
    <citation type="submission" date="2017-08" db="EMBL/GenBank/DDBJ databases">
        <title>A dynamic microbial community with high functional redundancy inhabits the cold, oxic subseafloor aquifer.</title>
        <authorList>
            <person name="Tully B.J."/>
            <person name="Wheat C.G."/>
            <person name="Glazer B.T."/>
            <person name="Huber J.A."/>
        </authorList>
    </citation>
    <scope>NUCLEOTIDE SEQUENCE [LARGE SCALE GENOMIC DNA]</scope>
</reference>
<dbReference type="AlphaFoldDB" id="A0A2A4T1N3"/>
<dbReference type="PROSITE" id="PS50894">
    <property type="entry name" value="HPT"/>
    <property type="match status" value="2"/>
</dbReference>
<dbReference type="InterPro" id="IPR036890">
    <property type="entry name" value="HATPase_C_sf"/>
</dbReference>
<feature type="domain" description="CheW-like" evidence="14">
    <location>
        <begin position="713"/>
        <end position="848"/>
    </location>
</feature>
<dbReference type="SMART" id="SM00260">
    <property type="entry name" value="CheW"/>
    <property type="match status" value="1"/>
</dbReference>
<comment type="catalytic activity">
    <reaction evidence="1">
        <text>ATP + protein L-histidine = ADP + protein N-phospho-L-histidine.</text>
        <dbReference type="EC" id="2.7.13.3"/>
    </reaction>
</comment>
<dbReference type="CDD" id="cd00088">
    <property type="entry name" value="HPT"/>
    <property type="match status" value="1"/>
</dbReference>
<dbReference type="InterPro" id="IPR036097">
    <property type="entry name" value="HisK_dim/P_sf"/>
</dbReference>
<evidence type="ECO:0000256" key="10">
    <source>
        <dbReference type="ARBA" id="ARBA00023012"/>
    </source>
</evidence>
<keyword evidence="5 12" id="KW-0597">Phosphoprotein</keyword>
<dbReference type="GO" id="GO:0005737">
    <property type="term" value="C:cytoplasm"/>
    <property type="evidence" value="ECO:0007669"/>
    <property type="project" value="InterPro"/>
</dbReference>
<dbReference type="EC" id="2.7.13.3" evidence="2"/>
<proteinExistence type="predicted"/>
<evidence type="ECO:0000256" key="3">
    <source>
        <dbReference type="ARBA" id="ARBA00021495"/>
    </source>
</evidence>
<evidence type="ECO:0000313" key="16">
    <source>
        <dbReference type="EMBL" id="PCI27483.1"/>
    </source>
</evidence>
<dbReference type="SUPFAM" id="SSF55874">
    <property type="entry name" value="ATPase domain of HSP90 chaperone/DNA topoisomerase II/histidine kinase"/>
    <property type="match status" value="1"/>
</dbReference>
<dbReference type="InterPro" id="IPR051315">
    <property type="entry name" value="Bact_Chemotaxis_CheA"/>
</dbReference>
<evidence type="ECO:0000256" key="11">
    <source>
        <dbReference type="ARBA" id="ARBA00035100"/>
    </source>
</evidence>
<dbReference type="Pfam" id="PF02895">
    <property type="entry name" value="H-kinase_dim"/>
    <property type="match status" value="1"/>
</dbReference>
<evidence type="ECO:0000256" key="12">
    <source>
        <dbReference type="PROSITE-ProRule" id="PRU00110"/>
    </source>
</evidence>
<keyword evidence="10" id="KW-0902">Two-component regulatory system</keyword>
<dbReference type="CDD" id="cd16916">
    <property type="entry name" value="HATPase_CheA-like"/>
    <property type="match status" value="1"/>
</dbReference>
<evidence type="ECO:0000256" key="6">
    <source>
        <dbReference type="ARBA" id="ARBA00022679"/>
    </source>
</evidence>
<keyword evidence="8" id="KW-0418">Kinase</keyword>
<dbReference type="SMART" id="SM01231">
    <property type="entry name" value="H-kinase_dim"/>
    <property type="match status" value="1"/>
</dbReference>
<dbReference type="InterPro" id="IPR008207">
    <property type="entry name" value="Sig_transdc_His_kin_Hpt_dom"/>
</dbReference>
<keyword evidence="9" id="KW-0067">ATP-binding</keyword>
<comment type="caution">
    <text evidence="16">The sequence shown here is derived from an EMBL/GenBank/DDBJ whole genome shotgun (WGS) entry which is preliminary data.</text>
</comment>
<evidence type="ECO:0000256" key="7">
    <source>
        <dbReference type="ARBA" id="ARBA00022741"/>
    </source>
</evidence>
<dbReference type="InterPro" id="IPR003594">
    <property type="entry name" value="HATPase_dom"/>
</dbReference>
<keyword evidence="6" id="KW-0808">Transferase</keyword>
<dbReference type="FunFam" id="3.30.565.10:FF:000016">
    <property type="entry name" value="Chemotaxis protein CheA, putative"/>
    <property type="match status" value="1"/>
</dbReference>
<feature type="domain" description="HPt" evidence="15">
    <location>
        <begin position="29"/>
        <end position="136"/>
    </location>
</feature>
<dbReference type="Gene3D" id="2.30.30.40">
    <property type="entry name" value="SH3 Domains"/>
    <property type="match status" value="1"/>
</dbReference>
<feature type="modified residue" description="Phosphohistidine" evidence="12">
    <location>
        <position position="79"/>
    </location>
</feature>
<dbReference type="InterPro" id="IPR037006">
    <property type="entry name" value="CheA-like_homodim_sf"/>
</dbReference>
<gene>
    <name evidence="16" type="ORF">COB67_08425</name>
</gene>
<dbReference type="CDD" id="cd00731">
    <property type="entry name" value="CheA_reg"/>
    <property type="match status" value="1"/>
</dbReference>
<comment type="function">
    <text evidence="11">Involved in the transmission of sensory signals from the chemoreceptors to the flagellar motors. CheA is autophosphorylated; it can transfer its phosphate group to either CheB or CheY.</text>
</comment>
<dbReference type="GO" id="GO:0006935">
    <property type="term" value="P:chemotaxis"/>
    <property type="evidence" value="ECO:0007669"/>
    <property type="project" value="InterPro"/>
</dbReference>
<dbReference type="InterPro" id="IPR004358">
    <property type="entry name" value="Sig_transdc_His_kin-like_C"/>
</dbReference>
<dbReference type="SMART" id="SM00387">
    <property type="entry name" value="HATPase_c"/>
    <property type="match status" value="1"/>
</dbReference>
<dbReference type="SUPFAM" id="SSF160246">
    <property type="entry name" value="EspE N-terminal domain-like"/>
    <property type="match status" value="1"/>
</dbReference>
<dbReference type="InterPro" id="IPR004105">
    <property type="entry name" value="CheA-like_dim"/>
</dbReference>
<evidence type="ECO:0000259" key="14">
    <source>
        <dbReference type="PROSITE" id="PS50851"/>
    </source>
</evidence>
<feature type="modified residue" description="Phosphohistidine" evidence="12">
    <location>
        <position position="309"/>
    </location>
</feature>
<dbReference type="PANTHER" id="PTHR43395:SF10">
    <property type="entry name" value="CHEMOTAXIS PROTEIN CHEA"/>
    <property type="match status" value="1"/>
</dbReference>
<dbReference type="InterPro" id="IPR037257">
    <property type="entry name" value="T2SS_E_N_sf"/>
</dbReference>
<dbReference type="SUPFAM" id="SSF47226">
    <property type="entry name" value="Histidine-containing phosphotransfer domain, HPT domain"/>
    <property type="match status" value="2"/>
</dbReference>
<dbReference type="GO" id="GO:0000155">
    <property type="term" value="F:phosphorelay sensor kinase activity"/>
    <property type="evidence" value="ECO:0007669"/>
    <property type="project" value="InterPro"/>
</dbReference>
<evidence type="ECO:0000256" key="8">
    <source>
        <dbReference type="ARBA" id="ARBA00022777"/>
    </source>
</evidence>
<dbReference type="PANTHER" id="PTHR43395">
    <property type="entry name" value="SENSOR HISTIDINE KINASE CHEA"/>
    <property type="match status" value="1"/>
</dbReference>
<dbReference type="Pfam" id="PF01584">
    <property type="entry name" value="CheW"/>
    <property type="match status" value="1"/>
</dbReference>
<dbReference type="PROSITE" id="PS50109">
    <property type="entry name" value="HIS_KIN"/>
    <property type="match status" value="1"/>
</dbReference>
<evidence type="ECO:0000256" key="4">
    <source>
        <dbReference type="ARBA" id="ARBA00022500"/>
    </source>
</evidence>
<evidence type="ECO:0000313" key="17">
    <source>
        <dbReference type="Proteomes" id="UP000218113"/>
    </source>
</evidence>
<evidence type="ECO:0000256" key="5">
    <source>
        <dbReference type="ARBA" id="ARBA00022553"/>
    </source>
</evidence>
<dbReference type="Proteomes" id="UP000218113">
    <property type="component" value="Unassembled WGS sequence"/>
</dbReference>
<dbReference type="InterPro" id="IPR036061">
    <property type="entry name" value="CheW-like_dom_sf"/>
</dbReference>
<name>A0A2A4T1N3_9DELT</name>
<evidence type="ECO:0000256" key="2">
    <source>
        <dbReference type="ARBA" id="ARBA00012438"/>
    </source>
</evidence>
<dbReference type="Pfam" id="PF02518">
    <property type="entry name" value="HATPase_c"/>
    <property type="match status" value="1"/>
</dbReference>
<keyword evidence="4" id="KW-0145">Chemotaxis</keyword>
<feature type="domain" description="HPt" evidence="15">
    <location>
        <begin position="259"/>
        <end position="366"/>
    </location>
</feature>
<evidence type="ECO:0000256" key="9">
    <source>
        <dbReference type="ARBA" id="ARBA00022840"/>
    </source>
</evidence>
<dbReference type="Gene3D" id="1.20.120.160">
    <property type="entry name" value="HPT domain"/>
    <property type="match status" value="2"/>
</dbReference>
<dbReference type="PROSITE" id="PS50851">
    <property type="entry name" value="CHEW"/>
    <property type="match status" value="1"/>
</dbReference>
<dbReference type="Gene3D" id="3.30.565.10">
    <property type="entry name" value="Histidine kinase-like ATPase, C-terminal domain"/>
    <property type="match status" value="1"/>
</dbReference>
<dbReference type="PRINTS" id="PR00344">
    <property type="entry name" value="BCTRLSENSOR"/>
</dbReference>
<sequence length="852" mass="96337">MNILSAKKFGINTTIESLFNKKNRDRMMFNEEQQEILLEFTGESLETLESIEPILVNLRRSSDPKELVETINLIFRSFHTLKGGAAFLDLTTIQKISHTTESLLQVFRTNVSKWQPQYIDVLIQSNDLISRMLHQTERLFNDLGFEEEAKQLIVRLEKELSTIKAQKEVETTPLQFDQAEQTIAPSLPLVEVLKQSADLFGMLFQHSWKTMNGQSFYREHKDLLLEILRHKVVLEKNQEQQQAEQLFDLPEPSEQTISRNGQKQASLQVFAQDSLEQLEKTEGLLLVLDKIADAVDIDEYLQSALRCIHSIKGNAGFLSFSRIEHFSHRIESVLDGLLEQALTMDAAVIHLLLTAIDSLRQAIVSLAADKKLSKEHFTSVQNRLNQLSPSDSPDMLGNILVEMGKVEHEDIEDAIQRQQAPLGKVLVDMGKATQEDIKEALEQQHQEKKQLLPLAQALSEKKSQDIRVSLNKLDQLIDLVGELIICEAMISHHSALKRVELEDLKNTTRQLNRNLRELQKIAMSLRMVPVSSVFRKMVRVVHDAARKLGKQVDLKLFGEKTEVDKMLVELIADPLLHIIRNAVDHGIELPADRKKSGKSETGTIRLEAKSVGNEVWVISRDDGRGLDREKIIQRALDRGLISEAKIPEDEEIWKLIFEPGFSTKEEISDFSGRGVGMDVVKKNMEKLRGSIEIISKHNLGSTFILKIPLTLSIIDGLLVRVGDISYALPTIAIRETLQPDQRNIIKTMGGQELLRLRGRLVPILRLHKIYKISPEHTDLTRGMILVVELGEYFFCLFVDAVTGQQQVVVKNLPATMLETPHLAGCTILSDGQVGLILDGNSLGKSIDQHVLM</sequence>
<evidence type="ECO:0000256" key="1">
    <source>
        <dbReference type="ARBA" id="ARBA00000085"/>
    </source>
</evidence>
<dbReference type="Pfam" id="PF01627">
    <property type="entry name" value="Hpt"/>
    <property type="match status" value="2"/>
</dbReference>
<dbReference type="InterPro" id="IPR036641">
    <property type="entry name" value="HPT_dom_sf"/>
</dbReference>
<protein>
    <recommendedName>
        <fullName evidence="3">Chemotaxis protein CheA</fullName>
        <ecNumber evidence="2">2.7.13.3</ecNumber>
    </recommendedName>
</protein>
<dbReference type="SUPFAM" id="SSF47384">
    <property type="entry name" value="Homodimeric domain of signal transducing histidine kinase"/>
    <property type="match status" value="1"/>
</dbReference>
<dbReference type="SMART" id="SM00073">
    <property type="entry name" value="HPT"/>
    <property type="match status" value="2"/>
</dbReference>
<dbReference type="InterPro" id="IPR002545">
    <property type="entry name" value="CheW-lke_dom"/>
</dbReference>
<accession>A0A2A4T1N3</accession>
<keyword evidence="7" id="KW-0547">Nucleotide-binding</keyword>
<dbReference type="EMBL" id="NVSR01000058">
    <property type="protein sequence ID" value="PCI27483.1"/>
    <property type="molecule type" value="Genomic_DNA"/>
</dbReference>